<feature type="domain" description="Glycosyl transferase family 1" evidence="1">
    <location>
        <begin position="178"/>
        <end position="313"/>
    </location>
</feature>
<dbReference type="PANTHER" id="PTHR12526:SF595">
    <property type="entry name" value="BLL5217 PROTEIN"/>
    <property type="match status" value="1"/>
</dbReference>
<accession>A0A0G0ZCI0</accession>
<keyword evidence="2" id="KW-0808">Transferase</keyword>
<evidence type="ECO:0000313" key="3">
    <source>
        <dbReference type="Proteomes" id="UP000034951"/>
    </source>
</evidence>
<dbReference type="Proteomes" id="UP000034951">
    <property type="component" value="Unassembled WGS sequence"/>
</dbReference>
<organism evidence="2 3">
    <name type="scientific">Candidatus Azambacteria bacterium GW2011_GWA1_42_19</name>
    <dbReference type="NCBI Taxonomy" id="1618609"/>
    <lineage>
        <taxon>Bacteria</taxon>
        <taxon>Candidatus Azamiibacteriota</taxon>
    </lineage>
</organism>
<proteinExistence type="predicted"/>
<dbReference type="AlphaFoldDB" id="A0A0G0ZCI0"/>
<sequence>MKILHILPPTNIGPIDKKLHTAGMIHSVWLLDKFLTKRGYESYVAWSKNSKICGRLIPIINNLTVDRIREPKKDFFTNYYEKIFDLVNDSDFDIIHNHMSRPLFYDKYRPNVLTLRLPFEYIKQVRERKRFMDSSIPYLTFTVALTKKQTDGYVKGGYQVDKIINNGIDINEYQIGKGRREFLLAIARILPDKGQDVAIKVSRQTGLPLIIAGDIWDKKYFHEKVEPHIDGKKIKYLGPVDFETKIKLYQGAIALLVPVEWEEPFNLTMVEAMACGTPVIGYNHGAIAEVIKDGETGFVVSNVEEMTEAVKKISGINKNICRDYVKDNFNIEKVIDGYEMIYKQVAERKKFHSFIYPLTKMGIASNKNLSWVGSYIRKNIINF</sequence>
<gene>
    <name evidence="2" type="ORF">UV10_C0003G0003</name>
</gene>
<dbReference type="EMBL" id="LCDE01000003">
    <property type="protein sequence ID" value="KKS46374.1"/>
    <property type="molecule type" value="Genomic_DNA"/>
</dbReference>
<reference evidence="2 3" key="1">
    <citation type="journal article" date="2015" name="Nature">
        <title>rRNA introns, odd ribosomes, and small enigmatic genomes across a large radiation of phyla.</title>
        <authorList>
            <person name="Brown C.T."/>
            <person name="Hug L.A."/>
            <person name="Thomas B.C."/>
            <person name="Sharon I."/>
            <person name="Castelle C.J."/>
            <person name="Singh A."/>
            <person name="Wilkins M.J."/>
            <person name="Williams K.H."/>
            <person name="Banfield J.F."/>
        </authorList>
    </citation>
    <scope>NUCLEOTIDE SEQUENCE [LARGE SCALE GENOMIC DNA]</scope>
</reference>
<dbReference type="Pfam" id="PF00534">
    <property type="entry name" value="Glycos_transf_1"/>
    <property type="match status" value="1"/>
</dbReference>
<comment type="caution">
    <text evidence="2">The sequence shown here is derived from an EMBL/GenBank/DDBJ whole genome shotgun (WGS) entry which is preliminary data.</text>
</comment>
<protein>
    <submittedName>
        <fullName evidence="2">Glycosyl transferase, group 1</fullName>
    </submittedName>
</protein>
<name>A0A0G0ZCI0_9BACT</name>
<dbReference type="PANTHER" id="PTHR12526">
    <property type="entry name" value="GLYCOSYLTRANSFERASE"/>
    <property type="match status" value="1"/>
</dbReference>
<dbReference type="SUPFAM" id="SSF53756">
    <property type="entry name" value="UDP-Glycosyltransferase/glycogen phosphorylase"/>
    <property type="match status" value="1"/>
</dbReference>
<evidence type="ECO:0000259" key="1">
    <source>
        <dbReference type="Pfam" id="PF00534"/>
    </source>
</evidence>
<dbReference type="Gene3D" id="3.40.50.2000">
    <property type="entry name" value="Glycogen Phosphorylase B"/>
    <property type="match status" value="2"/>
</dbReference>
<dbReference type="GO" id="GO:0016757">
    <property type="term" value="F:glycosyltransferase activity"/>
    <property type="evidence" value="ECO:0007669"/>
    <property type="project" value="InterPro"/>
</dbReference>
<evidence type="ECO:0000313" key="2">
    <source>
        <dbReference type="EMBL" id="KKS46374.1"/>
    </source>
</evidence>
<dbReference type="InterPro" id="IPR001296">
    <property type="entry name" value="Glyco_trans_1"/>
</dbReference>